<dbReference type="Proteomes" id="UP000295087">
    <property type="component" value="Unassembled WGS sequence"/>
</dbReference>
<dbReference type="SMART" id="SM00382">
    <property type="entry name" value="AAA"/>
    <property type="match status" value="1"/>
</dbReference>
<name>A0A4R6P1R0_NOCIG</name>
<comment type="caution">
    <text evidence="2">The sequence shown here is derived from an EMBL/GenBank/DDBJ whole genome shotgun (WGS) entry which is preliminary data.</text>
</comment>
<dbReference type="InterPro" id="IPR052934">
    <property type="entry name" value="Methyl-DNA_Rec/Restrict_Enz"/>
</dbReference>
<organism evidence="2 3">
    <name type="scientific">Nocardia ignorata</name>
    <dbReference type="NCBI Taxonomy" id="145285"/>
    <lineage>
        <taxon>Bacteria</taxon>
        <taxon>Bacillati</taxon>
        <taxon>Actinomycetota</taxon>
        <taxon>Actinomycetes</taxon>
        <taxon>Mycobacteriales</taxon>
        <taxon>Nocardiaceae</taxon>
        <taxon>Nocardia</taxon>
    </lineage>
</organism>
<dbReference type="PANTHER" id="PTHR37291">
    <property type="entry name" value="5-METHYLCYTOSINE-SPECIFIC RESTRICTION ENZYME B"/>
    <property type="match status" value="1"/>
</dbReference>
<reference evidence="2 3" key="1">
    <citation type="submission" date="2019-03" db="EMBL/GenBank/DDBJ databases">
        <title>Genomic Encyclopedia of Type Strains, Phase IV (KMG-IV): sequencing the most valuable type-strain genomes for metagenomic binning, comparative biology and taxonomic classification.</title>
        <authorList>
            <person name="Goeker M."/>
        </authorList>
    </citation>
    <scope>NUCLEOTIDE SEQUENCE [LARGE SCALE GENOMIC DNA]</scope>
    <source>
        <strain evidence="2 3">DSM 44496</strain>
    </source>
</reference>
<dbReference type="GO" id="GO:0016887">
    <property type="term" value="F:ATP hydrolysis activity"/>
    <property type="evidence" value="ECO:0007669"/>
    <property type="project" value="InterPro"/>
</dbReference>
<evidence type="ECO:0000313" key="2">
    <source>
        <dbReference type="EMBL" id="TDP30810.1"/>
    </source>
</evidence>
<dbReference type="AlphaFoldDB" id="A0A4R6P1R0"/>
<sequence length="681" mass="75020">MDISTAIAAYDTSQAADRVAKAEQQRKLVLVEFPLADWPTLPVERYALGCGPGTYCRLMEFDTVDLGGIGGGSAGKHIIFRRSSGEWKLAPQLGSDLEAGWRRLREQFVAAFDAAEREAFDELDDLDALRSGQSLVTKSLATYFPQHFLPVFSGSHLRSFIERLGGTPERGATSWRANRQLLALVKQHQELSDWAPHAVMQFLYDNFDPRERRRAIWKIAPGEQAKHWQDCVDGKYICVGWDELGDLTQYTSDADLKEAFAELLPSAAVSSAKNLLAYRDLEPGDRIVANRGLSTVLAIGTVTGGYYFDDSRDECKHVVPVDWDTSFAQRLETPQGWRRTLVKVKDSLFAEITKNRTDTPTQASSVETELPESISEITAALDRKGQVILHGPPGTGKTRRALDVALAIHGRTADIDSSTRNAAVNELLRTGRVRLVTFHPSYGYEDFVEGFKPAHHPGTAGLHLELTDGLFHKLCADAAKADEADNFLLIIDEINRGDLPRIFGELITALETDKRGLSIDLPISQRTFAVPPNVRIIGTMNTADRSVGHLDAAIRRRFAFVLVGPDPDVVSGTIGPLDLSEFLSSLNDRISTHLDADHQIGHAYLLHNGLPVSTEEEIAAAYYHDIVPLLEDYCMGRTELLHRILGTLVDPDTGRPAVFTVTDLPIALAAEFTSDGSGLDD</sequence>
<dbReference type="RefSeq" id="WP_067496117.1">
    <property type="nucleotide sequence ID" value="NZ_SNXK01000010.1"/>
</dbReference>
<dbReference type="InterPro" id="IPR003593">
    <property type="entry name" value="AAA+_ATPase"/>
</dbReference>
<gene>
    <name evidence="2" type="ORF">DFR75_11017</name>
</gene>
<evidence type="ECO:0000259" key="1">
    <source>
        <dbReference type="SMART" id="SM00382"/>
    </source>
</evidence>
<accession>A0A4R6P1R0</accession>
<feature type="domain" description="AAA+ ATPase" evidence="1">
    <location>
        <begin position="383"/>
        <end position="568"/>
    </location>
</feature>
<dbReference type="Gene3D" id="3.40.50.300">
    <property type="entry name" value="P-loop containing nucleotide triphosphate hydrolases"/>
    <property type="match status" value="1"/>
</dbReference>
<dbReference type="GO" id="GO:0005524">
    <property type="term" value="F:ATP binding"/>
    <property type="evidence" value="ECO:0007669"/>
    <property type="project" value="InterPro"/>
</dbReference>
<dbReference type="InterPro" id="IPR011704">
    <property type="entry name" value="ATPase_dyneun-rel_AAA"/>
</dbReference>
<protein>
    <submittedName>
        <fullName evidence="2">5-methylcytosine-specific restriction protein B</fullName>
    </submittedName>
</protein>
<dbReference type="PANTHER" id="PTHR37291:SF1">
    <property type="entry name" value="TYPE IV METHYL-DIRECTED RESTRICTION ENZYME ECOKMCRB SUBUNIT"/>
    <property type="match status" value="1"/>
</dbReference>
<dbReference type="InterPro" id="IPR027417">
    <property type="entry name" value="P-loop_NTPase"/>
</dbReference>
<keyword evidence="3" id="KW-1185">Reference proteome</keyword>
<evidence type="ECO:0000313" key="3">
    <source>
        <dbReference type="Proteomes" id="UP000295087"/>
    </source>
</evidence>
<dbReference type="SUPFAM" id="SSF52540">
    <property type="entry name" value="P-loop containing nucleoside triphosphate hydrolases"/>
    <property type="match status" value="1"/>
</dbReference>
<dbReference type="Pfam" id="PF07728">
    <property type="entry name" value="AAA_5"/>
    <property type="match status" value="1"/>
</dbReference>
<dbReference type="EMBL" id="SNXK01000010">
    <property type="protein sequence ID" value="TDP30810.1"/>
    <property type="molecule type" value="Genomic_DNA"/>
</dbReference>
<proteinExistence type="predicted"/>